<reference evidence="3 4" key="1">
    <citation type="submission" date="2019-07" db="EMBL/GenBank/DDBJ databases">
        <title>Draft genome for Aliikangiella sp. M105.</title>
        <authorList>
            <person name="Wang G."/>
        </authorList>
    </citation>
    <scope>NUCLEOTIDE SEQUENCE [LARGE SCALE GENOMIC DNA]</scope>
    <source>
        <strain evidence="3 4">M105</strain>
    </source>
</reference>
<dbReference type="AlphaFoldDB" id="A0A545U8V0"/>
<dbReference type="Pfam" id="PF04773">
    <property type="entry name" value="FecR"/>
    <property type="match status" value="1"/>
</dbReference>
<dbReference type="Pfam" id="PF16220">
    <property type="entry name" value="DUF4880"/>
    <property type="match status" value="1"/>
</dbReference>
<dbReference type="RefSeq" id="WP_142932819.1">
    <property type="nucleotide sequence ID" value="NZ_ML660167.1"/>
</dbReference>
<evidence type="ECO:0000313" key="3">
    <source>
        <dbReference type="EMBL" id="TQV85900.1"/>
    </source>
</evidence>
<evidence type="ECO:0000259" key="1">
    <source>
        <dbReference type="Pfam" id="PF04773"/>
    </source>
</evidence>
<dbReference type="InterPro" id="IPR006860">
    <property type="entry name" value="FecR"/>
</dbReference>
<evidence type="ECO:0000259" key="2">
    <source>
        <dbReference type="Pfam" id="PF16220"/>
    </source>
</evidence>
<dbReference type="GO" id="GO:0016989">
    <property type="term" value="F:sigma factor antagonist activity"/>
    <property type="evidence" value="ECO:0007669"/>
    <property type="project" value="TreeGrafter"/>
</dbReference>
<proteinExistence type="predicted"/>
<gene>
    <name evidence="3" type="ORF">FLL46_18430</name>
</gene>
<dbReference type="OrthoDB" id="7032198at2"/>
<accession>A0A545U8V0</accession>
<dbReference type="EMBL" id="VIKS01000011">
    <property type="protein sequence ID" value="TQV85900.1"/>
    <property type="molecule type" value="Genomic_DNA"/>
</dbReference>
<dbReference type="Gene3D" id="3.55.50.30">
    <property type="match status" value="1"/>
</dbReference>
<sequence>MSQFKTSQITQVREQAADWLLRMESSNLDELEEQQFVSWLNHDELHQDIFAQVEQVWLDTGQLPDNSVQTAQVVKLEQPTQHGDKNERRSVGWKPWAIAASLLLGMLVIFPEFQLRYSADYMTSVGEQREVILEDNSRVLLNTDSAIQVHYSDNLRRVVLLQGEAFFDVMDEPDRAFIVNAGELSARALGTAFSVRLFQDDSARVTVTEHRVQVKTSNDTSGEKHLVDEGQAFYQENGESKLQSVDPLQATAWHKGRLIIDNQPLAEVIEEINRYHSGKIVLRGDGVNDLIVSGVFRLDQPLATLEKLKVSLKLDITQITPYFVIVSKA</sequence>
<feature type="domain" description="FecR N-terminal" evidence="2">
    <location>
        <begin position="14"/>
        <end position="56"/>
    </location>
</feature>
<organism evidence="3 4">
    <name type="scientific">Aliikangiella coralliicola</name>
    <dbReference type="NCBI Taxonomy" id="2592383"/>
    <lineage>
        <taxon>Bacteria</taxon>
        <taxon>Pseudomonadati</taxon>
        <taxon>Pseudomonadota</taxon>
        <taxon>Gammaproteobacteria</taxon>
        <taxon>Oceanospirillales</taxon>
        <taxon>Pleioneaceae</taxon>
        <taxon>Aliikangiella</taxon>
    </lineage>
</organism>
<feature type="domain" description="FecR protein" evidence="1">
    <location>
        <begin position="120"/>
        <end position="212"/>
    </location>
</feature>
<keyword evidence="4" id="KW-1185">Reference proteome</keyword>
<dbReference type="Proteomes" id="UP000315439">
    <property type="component" value="Unassembled WGS sequence"/>
</dbReference>
<dbReference type="PANTHER" id="PTHR30273">
    <property type="entry name" value="PERIPLASMIC SIGNAL SENSOR AND SIGMA FACTOR ACTIVATOR FECR-RELATED"/>
    <property type="match status" value="1"/>
</dbReference>
<comment type="caution">
    <text evidence="3">The sequence shown here is derived from an EMBL/GenBank/DDBJ whole genome shotgun (WGS) entry which is preliminary data.</text>
</comment>
<evidence type="ECO:0000313" key="4">
    <source>
        <dbReference type="Proteomes" id="UP000315439"/>
    </source>
</evidence>
<dbReference type="InterPro" id="IPR012373">
    <property type="entry name" value="Ferrdict_sens_TM"/>
</dbReference>
<dbReference type="Gene3D" id="2.60.120.1440">
    <property type="match status" value="1"/>
</dbReference>
<dbReference type="InterPro" id="IPR032623">
    <property type="entry name" value="FecR_N"/>
</dbReference>
<dbReference type="PIRSF" id="PIRSF018266">
    <property type="entry name" value="FecR"/>
    <property type="match status" value="1"/>
</dbReference>
<protein>
    <submittedName>
        <fullName evidence="3">FecR family protein</fullName>
    </submittedName>
</protein>
<name>A0A545U8V0_9GAMM</name>
<dbReference type="PANTHER" id="PTHR30273:SF2">
    <property type="entry name" value="PROTEIN FECR"/>
    <property type="match status" value="1"/>
</dbReference>